<evidence type="ECO:0000256" key="3">
    <source>
        <dbReference type="ARBA" id="ARBA00004275"/>
    </source>
</evidence>
<dbReference type="InterPro" id="IPR046373">
    <property type="entry name" value="Acyl-CoA_Oxase/DH_mid-dom_sf"/>
</dbReference>
<dbReference type="InterPro" id="IPR029320">
    <property type="entry name" value="Acyl-CoA_ox_N"/>
</dbReference>
<feature type="region of interest" description="Disordered" evidence="15">
    <location>
        <begin position="707"/>
        <end position="762"/>
    </location>
</feature>
<feature type="binding site" evidence="14">
    <location>
        <position position="180"/>
    </location>
    <ligand>
        <name>FAD</name>
        <dbReference type="ChEBI" id="CHEBI:57692"/>
    </ligand>
</feature>
<comment type="pathway">
    <text evidence="4">Lipid metabolism; peroxisomal fatty acid beta-oxidation.</text>
</comment>
<dbReference type="GO" id="GO:0005504">
    <property type="term" value="F:fatty acid binding"/>
    <property type="evidence" value="ECO:0007669"/>
    <property type="project" value="TreeGrafter"/>
</dbReference>
<evidence type="ECO:0000256" key="2">
    <source>
        <dbReference type="ARBA" id="ARBA00001974"/>
    </source>
</evidence>
<dbReference type="Pfam" id="PF01756">
    <property type="entry name" value="ACOX"/>
    <property type="match status" value="1"/>
</dbReference>
<dbReference type="InterPro" id="IPR009100">
    <property type="entry name" value="AcylCoA_DH/oxidase_NM_dom_sf"/>
</dbReference>
<dbReference type="InterPro" id="IPR006091">
    <property type="entry name" value="Acyl-CoA_Oxase/DH_mid-dom"/>
</dbReference>
<dbReference type="PIRSF" id="PIRSF000168">
    <property type="entry name" value="Acyl-CoA_oxidase"/>
    <property type="match status" value="1"/>
</dbReference>
<dbReference type="Proteomes" id="UP000245591">
    <property type="component" value="Unassembled WGS sequence"/>
</dbReference>
<dbReference type="Pfam" id="PF22924">
    <property type="entry name" value="ACOX_C_alpha1"/>
    <property type="match status" value="1"/>
</dbReference>
<dbReference type="PANTHER" id="PTHR10909">
    <property type="entry name" value="ELECTRON TRANSPORT OXIDOREDUCTASE"/>
    <property type="match status" value="1"/>
</dbReference>
<dbReference type="InterPro" id="IPR037069">
    <property type="entry name" value="AcylCoA_DH/ox_N_sf"/>
</dbReference>
<evidence type="ECO:0000256" key="8">
    <source>
        <dbReference type="ARBA" id="ARBA00022832"/>
    </source>
</evidence>
<dbReference type="EMBL" id="MBFU01000588">
    <property type="protein sequence ID" value="PVZ98089.1"/>
    <property type="molecule type" value="Genomic_DNA"/>
</dbReference>
<keyword evidence="21" id="KW-1185">Reference proteome</keyword>
<dbReference type="SUPFAM" id="SSF47203">
    <property type="entry name" value="Acyl-CoA dehydrogenase C-terminal domain-like"/>
    <property type="match status" value="2"/>
</dbReference>
<evidence type="ECO:0000256" key="13">
    <source>
        <dbReference type="PIRSR" id="PIRSR000168-1"/>
    </source>
</evidence>
<feature type="compositionally biased region" description="Basic residues" evidence="15">
    <location>
        <begin position="728"/>
        <end position="762"/>
    </location>
</feature>
<evidence type="ECO:0000259" key="19">
    <source>
        <dbReference type="Pfam" id="PF22924"/>
    </source>
</evidence>
<evidence type="ECO:0000256" key="15">
    <source>
        <dbReference type="SAM" id="MobiDB-lite"/>
    </source>
</evidence>
<evidence type="ECO:0000313" key="21">
    <source>
        <dbReference type="Proteomes" id="UP000245591"/>
    </source>
</evidence>
<dbReference type="InterPro" id="IPR002655">
    <property type="entry name" value="Acyl-CoA_oxidase_C"/>
</dbReference>
<dbReference type="Gene3D" id="1.10.540.10">
    <property type="entry name" value="Acyl-CoA dehydrogenase/oxidase, N-terminal domain"/>
    <property type="match status" value="1"/>
</dbReference>
<dbReference type="GO" id="GO:0055088">
    <property type="term" value="P:lipid homeostasis"/>
    <property type="evidence" value="ECO:0007669"/>
    <property type="project" value="TreeGrafter"/>
</dbReference>
<evidence type="ECO:0000256" key="5">
    <source>
        <dbReference type="ARBA" id="ARBA00006288"/>
    </source>
</evidence>
<reference evidence="20 21" key="1">
    <citation type="journal article" date="2018" name="MBio">
        <title>Comparative Genomics Reveals the Core Gene Toolbox for the Fungus-Insect Symbiosis.</title>
        <authorList>
            <person name="Wang Y."/>
            <person name="Stata M."/>
            <person name="Wang W."/>
            <person name="Stajich J.E."/>
            <person name="White M.M."/>
            <person name="Moncalvo J.M."/>
        </authorList>
    </citation>
    <scope>NUCLEOTIDE SEQUENCE [LARGE SCALE GENOMIC DNA]</scope>
    <source>
        <strain evidence="20 21">AUS-126-30</strain>
    </source>
</reference>
<evidence type="ECO:0000256" key="1">
    <source>
        <dbReference type="ARBA" id="ARBA00001201"/>
    </source>
</evidence>
<gene>
    <name evidence="20" type="ORF">BB558_005921</name>
</gene>
<feature type="domain" description="Acyl-CoA oxidase C-alpha1" evidence="19">
    <location>
        <begin position="279"/>
        <end position="439"/>
    </location>
</feature>
<keyword evidence="7 12" id="KW-0274">FAD</keyword>
<dbReference type="GO" id="GO:0071949">
    <property type="term" value="F:FAD binding"/>
    <property type="evidence" value="ECO:0007669"/>
    <property type="project" value="InterPro"/>
</dbReference>
<name>A0A2U1IZ52_SMIAN</name>
<comment type="caution">
    <text evidence="20">The sequence shown here is derived from an EMBL/GenBank/DDBJ whole genome shotgun (WGS) entry which is preliminary data.</text>
</comment>
<dbReference type="UniPathway" id="UPA00661"/>
<feature type="domain" description="Acyl-coenzyme A oxidase N-terminal" evidence="18">
    <location>
        <begin position="21"/>
        <end position="135"/>
    </location>
</feature>
<organism evidence="20 21">
    <name type="scientific">Smittium angustum</name>
    <dbReference type="NCBI Taxonomy" id="133377"/>
    <lineage>
        <taxon>Eukaryota</taxon>
        <taxon>Fungi</taxon>
        <taxon>Fungi incertae sedis</taxon>
        <taxon>Zoopagomycota</taxon>
        <taxon>Kickxellomycotina</taxon>
        <taxon>Harpellomycetes</taxon>
        <taxon>Harpellales</taxon>
        <taxon>Legeriomycetaceae</taxon>
        <taxon>Smittium</taxon>
    </lineage>
</organism>
<keyword evidence="9" id="KW-0560">Oxidoreductase</keyword>
<evidence type="ECO:0000256" key="6">
    <source>
        <dbReference type="ARBA" id="ARBA00022630"/>
    </source>
</evidence>
<dbReference type="GO" id="GO:0005777">
    <property type="term" value="C:peroxisome"/>
    <property type="evidence" value="ECO:0007669"/>
    <property type="project" value="UniProtKB-SubCell"/>
</dbReference>
<keyword evidence="6 12" id="KW-0285">Flavoprotein</keyword>
<evidence type="ECO:0000256" key="7">
    <source>
        <dbReference type="ARBA" id="ARBA00022827"/>
    </source>
</evidence>
<feature type="domain" description="Acyl-CoA oxidase/dehydrogenase middle" evidence="17">
    <location>
        <begin position="137"/>
        <end position="247"/>
    </location>
</feature>
<evidence type="ECO:0000256" key="9">
    <source>
        <dbReference type="ARBA" id="ARBA00023002"/>
    </source>
</evidence>
<comment type="catalytic activity">
    <reaction evidence="1">
        <text>a 2,3-saturated acyl-CoA + O2 = a (2E)-enoyl-CoA + H2O2</text>
        <dbReference type="Rhea" id="RHEA:38959"/>
        <dbReference type="ChEBI" id="CHEBI:15379"/>
        <dbReference type="ChEBI" id="CHEBI:16240"/>
        <dbReference type="ChEBI" id="CHEBI:58856"/>
        <dbReference type="ChEBI" id="CHEBI:65111"/>
        <dbReference type="EC" id="1.3.3.6"/>
    </reaction>
</comment>
<accession>A0A2U1IZ52</accession>
<dbReference type="FunFam" id="1.20.140.10:FF:000005">
    <property type="entry name" value="Acyl-coenzyme A oxidase"/>
    <property type="match status" value="1"/>
</dbReference>
<evidence type="ECO:0000259" key="18">
    <source>
        <dbReference type="Pfam" id="PF14749"/>
    </source>
</evidence>
<evidence type="ECO:0000256" key="12">
    <source>
        <dbReference type="PIRNR" id="PIRNR000168"/>
    </source>
</evidence>
<dbReference type="GO" id="GO:0033540">
    <property type="term" value="P:fatty acid beta-oxidation using acyl-CoA oxidase"/>
    <property type="evidence" value="ECO:0007669"/>
    <property type="project" value="UniProtKB-UniPathway"/>
</dbReference>
<dbReference type="PANTHER" id="PTHR10909:SF250">
    <property type="entry name" value="PEROXISOMAL ACYL-COENZYME A OXIDASE 1"/>
    <property type="match status" value="1"/>
</dbReference>
<dbReference type="Gene3D" id="1.20.140.10">
    <property type="entry name" value="Butyryl-CoA Dehydrogenase, subunit A, domain 3"/>
    <property type="match status" value="2"/>
</dbReference>
<protein>
    <recommendedName>
        <fullName evidence="12">Acyl-coenzyme A oxidase</fullName>
    </recommendedName>
</protein>
<keyword evidence="10" id="KW-0443">Lipid metabolism</keyword>
<dbReference type="SUPFAM" id="SSF56645">
    <property type="entry name" value="Acyl-CoA dehydrogenase NM domain-like"/>
    <property type="match status" value="1"/>
</dbReference>
<dbReference type="Pfam" id="PF02770">
    <property type="entry name" value="Acyl-CoA_dh_M"/>
    <property type="match status" value="1"/>
</dbReference>
<keyword evidence="11" id="KW-0576">Peroxisome</keyword>
<dbReference type="FunFam" id="2.40.110.10:FF:000003">
    <property type="entry name" value="Acyl-coenzyme A oxidase"/>
    <property type="match status" value="1"/>
</dbReference>
<dbReference type="InterPro" id="IPR012258">
    <property type="entry name" value="Acyl-CoA_oxidase"/>
</dbReference>
<comment type="subcellular location">
    <subcellularLocation>
        <location evidence="3">Peroxisome</location>
    </subcellularLocation>
</comment>
<dbReference type="AlphaFoldDB" id="A0A2U1IZ52"/>
<evidence type="ECO:0000256" key="10">
    <source>
        <dbReference type="ARBA" id="ARBA00023098"/>
    </source>
</evidence>
<dbReference type="Pfam" id="PF14749">
    <property type="entry name" value="Acyl-CoA_ox_N"/>
    <property type="match status" value="1"/>
</dbReference>
<keyword evidence="8" id="KW-0276">Fatty acid metabolism</keyword>
<evidence type="ECO:0000313" key="20">
    <source>
        <dbReference type="EMBL" id="PVZ98089.1"/>
    </source>
</evidence>
<evidence type="ECO:0000256" key="11">
    <source>
        <dbReference type="ARBA" id="ARBA00023140"/>
    </source>
</evidence>
<feature type="domain" description="Acyl-CoA oxidase C-terminal" evidence="16">
    <location>
        <begin position="510"/>
        <end position="656"/>
    </location>
</feature>
<comment type="similarity">
    <text evidence="5 12">Belongs to the acyl-CoA oxidase family.</text>
</comment>
<evidence type="ECO:0000259" key="16">
    <source>
        <dbReference type="Pfam" id="PF01756"/>
    </source>
</evidence>
<dbReference type="GO" id="GO:0003997">
    <property type="term" value="F:acyl-CoA oxidase activity"/>
    <property type="evidence" value="ECO:0007669"/>
    <property type="project" value="UniProtKB-EC"/>
</dbReference>
<feature type="active site" description="Proton acceptor" evidence="13">
    <location>
        <position position="424"/>
    </location>
</feature>
<evidence type="ECO:0000256" key="14">
    <source>
        <dbReference type="PIRSR" id="PIRSR000168-2"/>
    </source>
</evidence>
<evidence type="ECO:0000256" key="4">
    <source>
        <dbReference type="ARBA" id="ARBA00004846"/>
    </source>
</evidence>
<dbReference type="InterPro" id="IPR036250">
    <property type="entry name" value="AcylCo_DH-like_C"/>
</dbReference>
<dbReference type="Gene3D" id="2.40.110.10">
    <property type="entry name" value="Butyryl-CoA Dehydrogenase, subunit A, domain 2"/>
    <property type="match status" value="1"/>
</dbReference>
<proteinExistence type="inferred from homology"/>
<dbReference type="InterPro" id="IPR055060">
    <property type="entry name" value="ACOX_C_alpha1"/>
</dbReference>
<sequence length="762" mass="86406">MDHLHTSKTLEIARAKASFSVKDMELYINGHKNIQLREKLLKILRAEPELFDMSDIYFMGRKERMEKAYKLDVRAIQLFREGKLEYDEIDALFNMLEWSAPFFVTRAMFIPTLVRQANDAQKEAFLKPALEFKIIGCYAQTELGHGSNVKGIETTARYIEETDEFELNTPTLTSTKWWIGTLGVSATHASVMAQLIIKGKNYGVFPIIVQVRSLVDHSLLPGITVGDIGPKMGLDTIDNGFMQLNKVRVPRFNLLQRYITVEKGGAFSRPNNVNPKVTYGTMVYVRVNIVKNMAQALSKATTIAVRYTSVRRQFGESGKQETPVLDYDIVQYRLLPLVAKNYAIMSATSSVFDQYEKCSSEIENGNFEMLDEMHATSCSLKRYASNIGVFGIDTCRHVCGGHGFSQFSGLNELYSTNYPSMIYEGDNYVLATQIARYMVKSANKIKNNQKIPQNALTTLLGRFINGTKATQADPVKKAKLFNWTNKTGKEIADSHMVMLNLLGYKLYSLTMDLEAKIYGRNQEWSESSVPSQDVATTHAEYLVCLFFGMNITKLPKNSNLRPILNELFTNFALSCLTRNTGELYSLPVDACLTHKQISELEESYIQSIKRIRDQAVPLVDALGVPDEKLNSSLGRYDGNVYEDYMQRALSEPLNREGTGEEIRSRFFVKYIGPTIHAKRTKSKAERVMRLAEKQKATSGKLVVMDLDEENTKETENNDVMEVEEPKKISLKKNKKSKKTNKSMNKKGVSKKGKRSVWIPQKR</sequence>
<evidence type="ECO:0000259" key="17">
    <source>
        <dbReference type="Pfam" id="PF02770"/>
    </source>
</evidence>
<comment type="cofactor">
    <cofactor evidence="2">
        <name>FAD</name>
        <dbReference type="ChEBI" id="CHEBI:57692"/>
    </cofactor>
</comment>
<feature type="binding site" evidence="14">
    <location>
        <position position="141"/>
    </location>
    <ligand>
        <name>FAD</name>
        <dbReference type="ChEBI" id="CHEBI:57692"/>
    </ligand>
</feature>